<dbReference type="WBParaSite" id="PDA_v2.g23894.t1">
    <property type="protein sequence ID" value="PDA_v2.g23894.t1"/>
    <property type="gene ID" value="PDA_v2.g23894"/>
</dbReference>
<dbReference type="InterPro" id="IPR009091">
    <property type="entry name" value="RCC1/BLIP-II"/>
</dbReference>
<dbReference type="PANTHER" id="PTHR47563:SF1">
    <property type="entry name" value="PROTEIN FMP25, MITOCHONDRIAL"/>
    <property type="match status" value="1"/>
</dbReference>
<dbReference type="Pfam" id="PF13540">
    <property type="entry name" value="RCC1_2"/>
    <property type="match status" value="2"/>
</dbReference>
<organism evidence="2 3">
    <name type="scientific">Panagrolaimus davidi</name>
    <dbReference type="NCBI Taxonomy" id="227884"/>
    <lineage>
        <taxon>Eukaryota</taxon>
        <taxon>Metazoa</taxon>
        <taxon>Ecdysozoa</taxon>
        <taxon>Nematoda</taxon>
        <taxon>Chromadorea</taxon>
        <taxon>Rhabditida</taxon>
        <taxon>Tylenchina</taxon>
        <taxon>Panagrolaimomorpha</taxon>
        <taxon>Panagrolaimoidea</taxon>
        <taxon>Panagrolaimidae</taxon>
        <taxon>Panagrolaimus</taxon>
    </lineage>
</organism>
<proteinExistence type="predicted"/>
<dbReference type="GO" id="GO:0034551">
    <property type="term" value="P:mitochondrial respiratory chain complex III assembly"/>
    <property type="evidence" value="ECO:0007669"/>
    <property type="project" value="TreeGrafter"/>
</dbReference>
<dbReference type="PANTHER" id="PTHR47563">
    <property type="entry name" value="PROTEIN FMP25, MITOCHONDRIAL"/>
    <property type="match status" value="1"/>
</dbReference>
<accession>A0A914PYI5</accession>
<feature type="repeat" description="RCC1" evidence="1">
    <location>
        <begin position="114"/>
        <end position="170"/>
    </location>
</feature>
<dbReference type="PRINTS" id="PR00633">
    <property type="entry name" value="RCCNDNSATION"/>
</dbReference>
<name>A0A914PYI5_9BILA</name>
<dbReference type="AlphaFoldDB" id="A0A914PYI5"/>
<dbReference type="GO" id="GO:0005743">
    <property type="term" value="C:mitochondrial inner membrane"/>
    <property type="evidence" value="ECO:0007669"/>
    <property type="project" value="TreeGrafter"/>
</dbReference>
<dbReference type="InterPro" id="IPR053245">
    <property type="entry name" value="MitoProcess-Associated"/>
</dbReference>
<evidence type="ECO:0000313" key="2">
    <source>
        <dbReference type="Proteomes" id="UP000887578"/>
    </source>
</evidence>
<reference evidence="3" key="1">
    <citation type="submission" date="2022-11" db="UniProtKB">
        <authorList>
            <consortium name="WormBaseParasite"/>
        </authorList>
    </citation>
    <scope>IDENTIFICATION</scope>
</reference>
<evidence type="ECO:0000256" key="1">
    <source>
        <dbReference type="PROSITE-ProRule" id="PRU00235"/>
    </source>
</evidence>
<keyword evidence="2" id="KW-1185">Reference proteome</keyword>
<evidence type="ECO:0000313" key="3">
    <source>
        <dbReference type="WBParaSite" id="PDA_v2.g23894.t1"/>
    </source>
</evidence>
<dbReference type="Proteomes" id="UP000887578">
    <property type="component" value="Unplaced"/>
</dbReference>
<dbReference type="Gene3D" id="2.130.10.30">
    <property type="entry name" value="Regulator of chromosome condensation 1/beta-lactamase-inhibitor protein II"/>
    <property type="match status" value="1"/>
</dbReference>
<dbReference type="InterPro" id="IPR000408">
    <property type="entry name" value="Reg_chr_condens"/>
</dbReference>
<protein>
    <submittedName>
        <fullName evidence="3">Uncharacterized protein</fullName>
    </submittedName>
</protein>
<dbReference type="PROSITE" id="PS50012">
    <property type="entry name" value="RCC1_3"/>
    <property type="match status" value="1"/>
</dbReference>
<sequence length="242" mass="26615">MMLEGYKDGKWDQIISRMLPLKEPDINKLLYSEELDELVEKRCLNPLNSMAIVNGKGVAATLNSFFIVSSEGKSLTIIREFSTCNELIKTYHLPFKVIDIAAGFRHVLLLDNNGKVYSHGVGMHGELGQGPHCKKYENGFLEIQMLQEQAPSGIQAIAVGALHSCVLTKTGDLYSFGMNEKGLLGPGIDDSSVFDPYPVDLPKSVKSIRTSLFANYVFYDDGSHDIFGDSSVPGITELNGMC</sequence>
<dbReference type="SUPFAM" id="SSF50985">
    <property type="entry name" value="RCC1/BLIP-II"/>
    <property type="match status" value="1"/>
</dbReference>